<dbReference type="Gene3D" id="2.60.40.4070">
    <property type="match status" value="1"/>
</dbReference>
<dbReference type="AlphaFoldDB" id="A0A849SJL4"/>
<comment type="caution">
    <text evidence="1">The sequence shown here is derived from an EMBL/GenBank/DDBJ whole genome shotgun (WGS) entry which is preliminary data.</text>
</comment>
<evidence type="ECO:0000313" key="1">
    <source>
        <dbReference type="EMBL" id="NOT34631.1"/>
    </source>
</evidence>
<evidence type="ECO:0008006" key="3">
    <source>
        <dbReference type="Google" id="ProtNLM"/>
    </source>
</evidence>
<dbReference type="InterPro" id="IPR013320">
    <property type="entry name" value="ConA-like_dom_sf"/>
</dbReference>
<reference evidence="1 2" key="1">
    <citation type="submission" date="2020-04" db="EMBL/GenBank/DDBJ databases">
        <title>Metagenomic profiling of ammonia- and methane-oxidizing microorganisms in a Dutch drinking water treatment plant.</title>
        <authorList>
            <person name="Poghosyan L."/>
            <person name="Leucker S."/>
        </authorList>
    </citation>
    <scope>NUCLEOTIDE SEQUENCE [LARGE SCALE GENOMIC DNA]</scope>
    <source>
        <strain evidence="1">S-RSF-IL-03</strain>
    </source>
</reference>
<gene>
    <name evidence="1" type="ORF">HOP12_10750</name>
</gene>
<proteinExistence type="predicted"/>
<evidence type="ECO:0000313" key="2">
    <source>
        <dbReference type="Proteomes" id="UP000580839"/>
    </source>
</evidence>
<accession>A0A849SJL4</accession>
<dbReference type="Gene3D" id="2.60.120.200">
    <property type="match status" value="1"/>
</dbReference>
<dbReference type="Pfam" id="PF13385">
    <property type="entry name" value="Laminin_G_3"/>
    <property type="match status" value="1"/>
</dbReference>
<organism evidence="1 2">
    <name type="scientific">Eiseniibacteriota bacterium</name>
    <dbReference type="NCBI Taxonomy" id="2212470"/>
    <lineage>
        <taxon>Bacteria</taxon>
        <taxon>Candidatus Eiseniibacteriota</taxon>
    </lineage>
</organism>
<dbReference type="EMBL" id="JABFRW010000135">
    <property type="protein sequence ID" value="NOT34631.1"/>
    <property type="molecule type" value="Genomic_DNA"/>
</dbReference>
<protein>
    <recommendedName>
        <fullName evidence="3">LamG domain-containing protein</fullName>
    </recommendedName>
</protein>
<name>A0A849SJL4_UNCEI</name>
<dbReference type="Proteomes" id="UP000580839">
    <property type="component" value="Unassembled WGS sequence"/>
</dbReference>
<sequence>MFRRLAIHAVMLLAFEATLPHGSAAASSLRFHGNGVGDIDRVKVRIDDPATSLPGPPADIGDSDWTIELWLRGFAADNPAAAPACGDELAWIVGNIVLDRDRYSQNRKFGLAIGAGIPVFGVSTTLGGSSICGAASVLDGSWHHIAVQRRSSDGHLWMYVDGVPVADEDGPDGLLSYPDNGVPGNFCGGPCVNSDPFIVFGAEKHDADAAQYPPFTGWLDEVRFSTVLRYPSAFARPVAPFVADAATAALWHFDEAAGDTILDSAGGGASGGVRKFGTGGARPAGPEWSIQTPFSAVSVPGTGSRALAAPRVTAWPTPALGLIRLAVELDATLEHAGGRTHDAHPIRLRLHDVAGRVLRRIELRAIDGRAEFVWDRRDEAGRRVPAGIVFAQVSTGAGRATATLVLE</sequence>
<dbReference type="SUPFAM" id="SSF49899">
    <property type="entry name" value="Concanavalin A-like lectins/glucanases"/>
    <property type="match status" value="1"/>
</dbReference>